<proteinExistence type="predicted"/>
<sequence>MPGDGNRYRTECVPSVRPNGQLEFTATKMNVYDPSPSDVASWVELGQPTPWPDQDWDMYVCNGLNDDLILAYANDPACIQREFFVHCLYQLVGDFTAWSTENADLAARIEELLANVDEKCHDDVRKWRDETIALRGGTMRFDLNYWVHHLYVDQIPDGR</sequence>
<organism evidence="1 2">
    <name type="scientific">Rhodopirellula europaea 6C</name>
    <dbReference type="NCBI Taxonomy" id="1263867"/>
    <lineage>
        <taxon>Bacteria</taxon>
        <taxon>Pseudomonadati</taxon>
        <taxon>Planctomycetota</taxon>
        <taxon>Planctomycetia</taxon>
        <taxon>Pirellulales</taxon>
        <taxon>Pirellulaceae</taxon>
        <taxon>Rhodopirellula</taxon>
    </lineage>
</organism>
<dbReference type="EMBL" id="ANMO01000135">
    <property type="protein sequence ID" value="EMB16091.1"/>
    <property type="molecule type" value="Genomic_DNA"/>
</dbReference>
<gene>
    <name evidence="1" type="ORF">RE6C_03194</name>
</gene>
<comment type="caution">
    <text evidence="1">The sequence shown here is derived from an EMBL/GenBank/DDBJ whole genome shotgun (WGS) entry which is preliminary data.</text>
</comment>
<accession>M2A681</accession>
<dbReference type="Proteomes" id="UP000011529">
    <property type="component" value="Unassembled WGS sequence"/>
</dbReference>
<evidence type="ECO:0000313" key="2">
    <source>
        <dbReference type="Proteomes" id="UP000011529"/>
    </source>
</evidence>
<keyword evidence="2" id="KW-1185">Reference proteome</keyword>
<evidence type="ECO:0000313" key="1">
    <source>
        <dbReference type="EMBL" id="EMB16091.1"/>
    </source>
</evidence>
<reference evidence="1" key="2">
    <citation type="journal article" date="2013" name="Mar. Genomics">
        <title>Expression of sulfatases in Rhodopirellula baltica and the diversity of sulfatases in the genus Rhodopirellula.</title>
        <authorList>
            <person name="Wegner C.E."/>
            <person name="Richter-Heitmann T."/>
            <person name="Klindworth A."/>
            <person name="Klockow C."/>
            <person name="Richter M."/>
            <person name="Achstetter T."/>
            <person name="Glockner F.O."/>
            <person name="Harder J."/>
        </authorList>
    </citation>
    <scope>NUCLEOTIDE SEQUENCE [LARGE SCALE GENOMIC DNA]</scope>
    <source>
        <strain evidence="1">6C</strain>
    </source>
</reference>
<reference evidence="1" key="1">
    <citation type="submission" date="2012-11" db="EMBL/GenBank/DDBJ databases">
        <title>Permanent draft genomes of Rhodopirellula europaea strain SH398 and 6C.</title>
        <authorList>
            <person name="Richter M."/>
            <person name="Richter-Heitmann T."/>
            <person name="Frank C."/>
            <person name="Harder J."/>
            <person name="Glockner F.O."/>
        </authorList>
    </citation>
    <scope>NUCLEOTIDE SEQUENCE</scope>
    <source>
        <strain evidence="1">6C</strain>
    </source>
</reference>
<protein>
    <submittedName>
        <fullName evidence="1">Uncharacterized protein</fullName>
    </submittedName>
</protein>
<name>M2A681_9BACT</name>
<dbReference type="PATRIC" id="fig|1263867.3.peg.3411"/>
<dbReference type="AlphaFoldDB" id="M2A681"/>